<comment type="subunit">
    <text evidence="2">Monomer.</text>
</comment>
<keyword evidence="5 8" id="KW-0418">Kinase</keyword>
<evidence type="ECO:0000313" key="12">
    <source>
        <dbReference type="Proteomes" id="UP001187192"/>
    </source>
</evidence>
<evidence type="ECO:0000256" key="7">
    <source>
        <dbReference type="ARBA" id="ARBA00023016"/>
    </source>
</evidence>
<feature type="domain" description="DAGKc" evidence="10">
    <location>
        <begin position="77"/>
        <end position="230"/>
    </location>
</feature>
<dbReference type="FunFam" id="3.40.50.10330:FF:000016">
    <property type="entry name" value="Diacylglycerol kinase"/>
    <property type="match status" value="1"/>
</dbReference>
<dbReference type="SMART" id="SM00045">
    <property type="entry name" value="DAGKa"/>
    <property type="match status" value="1"/>
</dbReference>
<evidence type="ECO:0000256" key="4">
    <source>
        <dbReference type="ARBA" id="ARBA00022741"/>
    </source>
</evidence>
<protein>
    <recommendedName>
        <fullName evidence="8">Diacylglycerol kinase</fullName>
        <shortName evidence="8">DAG kinase</shortName>
        <ecNumber evidence="8">2.7.1.107</ecNumber>
    </recommendedName>
</protein>
<evidence type="ECO:0000256" key="5">
    <source>
        <dbReference type="ARBA" id="ARBA00022777"/>
    </source>
</evidence>
<evidence type="ECO:0000256" key="9">
    <source>
        <dbReference type="SAM" id="MobiDB-lite"/>
    </source>
</evidence>
<dbReference type="GO" id="GO:0004143">
    <property type="term" value="F:ATP-dependent diacylglycerol kinase activity"/>
    <property type="evidence" value="ECO:0007669"/>
    <property type="project" value="UniProtKB-EC"/>
</dbReference>
<dbReference type="PANTHER" id="PTHR11255">
    <property type="entry name" value="DIACYLGLYCEROL KINASE"/>
    <property type="match status" value="1"/>
</dbReference>
<reference evidence="11" key="1">
    <citation type="submission" date="2023-07" db="EMBL/GenBank/DDBJ databases">
        <title>draft genome sequence of fig (Ficus carica).</title>
        <authorList>
            <person name="Takahashi T."/>
            <person name="Nishimura K."/>
        </authorList>
    </citation>
    <scope>NUCLEOTIDE SEQUENCE</scope>
</reference>
<evidence type="ECO:0000259" key="10">
    <source>
        <dbReference type="PROSITE" id="PS50146"/>
    </source>
</evidence>
<dbReference type="EC" id="2.7.1.107" evidence="8"/>
<dbReference type="GO" id="GO:0007200">
    <property type="term" value="P:phospholipase C-activating G protein-coupled receptor signaling pathway"/>
    <property type="evidence" value="ECO:0007669"/>
    <property type="project" value="InterPro"/>
</dbReference>
<dbReference type="Pfam" id="PF00781">
    <property type="entry name" value="DAGK_cat"/>
    <property type="match status" value="1"/>
</dbReference>
<evidence type="ECO:0000256" key="2">
    <source>
        <dbReference type="ARBA" id="ARBA00011245"/>
    </source>
</evidence>
<keyword evidence="6 8" id="KW-0067">ATP-binding</keyword>
<keyword evidence="12" id="KW-1185">Reference proteome</keyword>
<gene>
    <name evidence="11" type="ORF">TIFTF001_032534</name>
</gene>
<evidence type="ECO:0000256" key="8">
    <source>
        <dbReference type="RuleBase" id="RU361128"/>
    </source>
</evidence>
<comment type="caution">
    <text evidence="11">The sequence shown here is derived from an EMBL/GenBank/DDBJ whole genome shotgun (WGS) entry which is preliminary data.</text>
</comment>
<dbReference type="GO" id="GO:0005524">
    <property type="term" value="F:ATP binding"/>
    <property type="evidence" value="ECO:0007669"/>
    <property type="project" value="UniProtKB-KW"/>
</dbReference>
<comment type="similarity">
    <text evidence="1 8">Belongs to the eukaryotic diacylglycerol kinase family.</text>
</comment>
<keyword evidence="7" id="KW-0346">Stress response</keyword>
<dbReference type="InterPro" id="IPR017438">
    <property type="entry name" value="ATP-NAD_kinase_N"/>
</dbReference>
<keyword evidence="4 8" id="KW-0547">Nucleotide-binding</keyword>
<accession>A0AA88DWX7</accession>
<keyword evidence="3 8" id="KW-0808">Transferase</keyword>
<name>A0AA88DWX7_FICCA</name>
<dbReference type="InterPro" id="IPR000756">
    <property type="entry name" value="Diacylglycerol_kin_accessory"/>
</dbReference>
<dbReference type="GO" id="GO:0016020">
    <property type="term" value="C:membrane"/>
    <property type="evidence" value="ECO:0007669"/>
    <property type="project" value="TreeGrafter"/>
</dbReference>
<evidence type="ECO:0000313" key="11">
    <source>
        <dbReference type="EMBL" id="GMN63462.1"/>
    </source>
</evidence>
<dbReference type="PROSITE" id="PS50146">
    <property type="entry name" value="DAGK"/>
    <property type="match status" value="1"/>
</dbReference>
<dbReference type="PANTHER" id="PTHR11255:SF29">
    <property type="entry name" value="DIACYLGLYCEROL KINASE"/>
    <property type="match status" value="1"/>
</dbReference>
<evidence type="ECO:0000256" key="6">
    <source>
        <dbReference type="ARBA" id="ARBA00022840"/>
    </source>
</evidence>
<dbReference type="InterPro" id="IPR001206">
    <property type="entry name" value="Diacylglycerol_kinase_cat_dom"/>
</dbReference>
<dbReference type="Gene3D" id="2.60.200.40">
    <property type="match status" value="1"/>
</dbReference>
<feature type="region of interest" description="Disordered" evidence="9">
    <location>
        <begin position="508"/>
        <end position="545"/>
    </location>
</feature>
<dbReference type="SMART" id="SM00046">
    <property type="entry name" value="DAGKc"/>
    <property type="match status" value="1"/>
</dbReference>
<comment type="catalytic activity">
    <reaction evidence="8">
        <text>a 1,2-diacyl-sn-glycerol + ATP = a 1,2-diacyl-sn-glycero-3-phosphate + ADP + H(+)</text>
        <dbReference type="Rhea" id="RHEA:10272"/>
        <dbReference type="ChEBI" id="CHEBI:15378"/>
        <dbReference type="ChEBI" id="CHEBI:17815"/>
        <dbReference type="ChEBI" id="CHEBI:30616"/>
        <dbReference type="ChEBI" id="CHEBI:58608"/>
        <dbReference type="ChEBI" id="CHEBI:456216"/>
        <dbReference type="EC" id="2.7.1.107"/>
    </reaction>
</comment>
<dbReference type="Pfam" id="PF00609">
    <property type="entry name" value="DAGK_acc"/>
    <property type="match status" value="1"/>
</dbReference>
<sequence>MPFRDRIALFHSGNRLREISLGSQTVARELRISVQNFLSRSWETMMSHKRSEDVLKDFYIPDYILVPGSEHRDAGDVPECPVIVFINSKSGGQLGGELLVTYRTLLNKNQVFDLGENAPDKVLHQVFANLEKLKFGGDAFAAEIEKRLRIIVAGGDGTAGWLLGVVSDLKLPLPPPIATVPLGTGNNLPFSFGWGKKNPGTDQQSVDTFLYHVRAAKEMKIDSWHIIMRMKAPKEGSCDPIAPLELPHSLHAFHRVSQTDDLNMEGYHTYRGGFWNYFSMGMDAQVSYAFHTERKLHPEKFKNQFVNQSTYLKLGCTQGWFCASLRHPASRNIAQLTKVMVMKKQGQWEELHLPRSIRSIVCLNLPSFSGGLNPWGHPHGKKQQDRGLTPPYVDDGLLEIVGFRNGWHGLVLLSPKGHGTRLAQYHYEKVIHIPSSVASKNAEHLTLQTQASRVRFEFQKGAASHTFMRIDGEPWKQPLPSDDDTVVVEISHFGQVSMLATHSCRSKSVYDPSSPASYAEDEEDSTEEDSTEDSEERRKFGAADTFKFPEEGFDIARLS</sequence>
<proteinExistence type="inferred from homology"/>
<evidence type="ECO:0000256" key="3">
    <source>
        <dbReference type="ARBA" id="ARBA00022679"/>
    </source>
</evidence>
<dbReference type="InterPro" id="IPR016064">
    <property type="entry name" value="NAD/diacylglycerol_kinase_sf"/>
</dbReference>
<dbReference type="EMBL" id="BTGU01000150">
    <property type="protein sequence ID" value="GMN63462.1"/>
    <property type="molecule type" value="Genomic_DNA"/>
</dbReference>
<dbReference type="InterPro" id="IPR037607">
    <property type="entry name" value="DGK"/>
</dbReference>
<dbReference type="Gene3D" id="3.40.50.10330">
    <property type="entry name" value="Probable inorganic polyphosphate/atp-NAD kinase, domain 1"/>
    <property type="match status" value="1"/>
</dbReference>
<feature type="compositionally biased region" description="Acidic residues" evidence="9">
    <location>
        <begin position="519"/>
        <end position="534"/>
    </location>
</feature>
<dbReference type="Proteomes" id="UP001187192">
    <property type="component" value="Unassembled WGS sequence"/>
</dbReference>
<evidence type="ECO:0000256" key="1">
    <source>
        <dbReference type="ARBA" id="ARBA00009280"/>
    </source>
</evidence>
<dbReference type="SUPFAM" id="SSF111331">
    <property type="entry name" value="NAD kinase/diacylglycerol kinase-like"/>
    <property type="match status" value="1"/>
</dbReference>
<organism evidence="11 12">
    <name type="scientific">Ficus carica</name>
    <name type="common">Common fig</name>
    <dbReference type="NCBI Taxonomy" id="3494"/>
    <lineage>
        <taxon>Eukaryota</taxon>
        <taxon>Viridiplantae</taxon>
        <taxon>Streptophyta</taxon>
        <taxon>Embryophyta</taxon>
        <taxon>Tracheophyta</taxon>
        <taxon>Spermatophyta</taxon>
        <taxon>Magnoliopsida</taxon>
        <taxon>eudicotyledons</taxon>
        <taxon>Gunneridae</taxon>
        <taxon>Pentapetalae</taxon>
        <taxon>rosids</taxon>
        <taxon>fabids</taxon>
        <taxon>Rosales</taxon>
        <taxon>Moraceae</taxon>
        <taxon>Ficeae</taxon>
        <taxon>Ficus</taxon>
    </lineage>
</organism>
<dbReference type="AlphaFoldDB" id="A0AA88DWX7"/>